<evidence type="ECO:0000313" key="2">
    <source>
        <dbReference type="EMBL" id="EAM5480098.1"/>
    </source>
</evidence>
<organism evidence="2">
    <name type="scientific">Salmonella enterica</name>
    <name type="common">Salmonella choleraesuis</name>
    <dbReference type="NCBI Taxonomy" id="28901"/>
    <lineage>
        <taxon>Bacteria</taxon>
        <taxon>Pseudomonadati</taxon>
        <taxon>Pseudomonadota</taxon>
        <taxon>Gammaproteobacteria</taxon>
        <taxon>Enterobacterales</taxon>
        <taxon>Enterobacteriaceae</taxon>
        <taxon>Salmonella</taxon>
    </lineage>
</organism>
<dbReference type="InterPro" id="IPR011604">
    <property type="entry name" value="PDDEXK-like_dom_sf"/>
</dbReference>
<dbReference type="Gene3D" id="3.90.320.10">
    <property type="match status" value="1"/>
</dbReference>
<comment type="caution">
    <text evidence="2">The sequence shown here is derived from an EMBL/GenBank/DDBJ whole genome shotgun (WGS) entry which is preliminary data.</text>
</comment>
<sequence>MSGTNPVFLVRKAKKSSGQKDAVLWCSDDFEAANATLDYLLIKSGAKLKDYFKAVATNFPVVNELPPEGELSLTFCDYYQLAKDNMTWTQIPGVTLPSSEAAAAARQHIVDGVDTETGEVLEDHTENFGNESNSPAQATAPAPELTVVATMPLRHRVLAQYIGEGEYLYHVDASQKKEILRLEMDTDNSYVQNLLLAAENVEAFKKAIEHDIHKIVNAVKKVFPVDGKTPELATVIQFLKTWFETEHIDRGLLVKEWAKGNRVSAIQRTESGANAGGGNKTDRNPDYEHTLDTLDVEIAMATLPMDFNIYELPGSVYRRAKEIVKKKESPFKEWSAALRATPGILDYSRAAIFALIRSAHPEFYHYPGRLQGYINANLTETDHENPTEEALTAARHTPEKDAVEEANRQLAAERGDFVPGISDPNDPKWVKTGTSQPASETELVKNVGNGIFDVSALMQNSSTYGTKTAPEATSSVQVQEIVSDEKQAGDAMQAGENDLGNGEKADTIENQSQAETHQNNTSVSQSEPEEQQNVPDSPQEKPEAAWPEYFEPGRYEGVPNEVYHAANGISSTQVKDARVSLMYFNARHVEKTIVKERSPVLDMGNLVHTLALQPENLEAEFSVEPEIPEGAFTTTATLREFIDAHNASLPALLSADDIKALLEEYNATLPAPVPLGASLEETGQSYMALPAEYQRIDADQKQTAAAMKACIKEYNATLPAPVKTSGSRDALLEQLAIINPDLVAQEAQKSSPLKVSGTKADLIQTVKSVNPAAVFADELLDAWRENTEGKVLVTRQQLSTALNIQKALLEHPTAGKLLTHPSRAVEVSYFGIDEETGLEVRVRPDLELDMGGLRIGADLKTISMWNIKQEGLRAKLHREIIDRDYHLSAAMYCETAALDQFFWIFVNKDENYHWVAIIEASTELLELGMLEYRKTMRAIANGFDTGEWPAPITEDYTDELNDFDVRRLEALRVQA</sequence>
<accession>A0A5T2Q9U0</accession>
<proteinExistence type="predicted"/>
<feature type="compositionally biased region" description="Polar residues" evidence="1">
    <location>
        <begin position="512"/>
        <end position="536"/>
    </location>
</feature>
<gene>
    <name evidence="2" type="ORF">EKI11_17575</name>
</gene>
<feature type="region of interest" description="Disordered" evidence="1">
    <location>
        <begin position="512"/>
        <end position="544"/>
    </location>
</feature>
<feature type="region of interest" description="Disordered" evidence="1">
    <location>
        <begin position="416"/>
        <end position="437"/>
    </location>
</feature>
<dbReference type="EMBL" id="AACVGV010000048">
    <property type="protein sequence ID" value="EAM5480098.1"/>
    <property type="molecule type" value="Genomic_DNA"/>
</dbReference>
<dbReference type="AlphaFoldDB" id="A0A5T2Q9U0"/>
<name>A0A5T2Q9U0_SALER</name>
<dbReference type="Pfam" id="PF06630">
    <property type="entry name" value="Exonuc_VIII"/>
    <property type="match status" value="1"/>
</dbReference>
<dbReference type="InterPro" id="IPR010584">
    <property type="entry name" value="ExoDNase_VIII"/>
</dbReference>
<evidence type="ECO:0000256" key="1">
    <source>
        <dbReference type="SAM" id="MobiDB-lite"/>
    </source>
</evidence>
<dbReference type="GO" id="GO:0051908">
    <property type="term" value="F:double-stranded DNA 5'-3' DNA exonuclease activity"/>
    <property type="evidence" value="ECO:0007669"/>
    <property type="project" value="InterPro"/>
</dbReference>
<reference evidence="2" key="1">
    <citation type="submission" date="2018-12" db="EMBL/GenBank/DDBJ databases">
        <authorList>
            <consortium name="PulseNet: The National Subtyping Network for Foodborne Disease Surveillance"/>
            <person name="Tarr C.L."/>
            <person name="Trees E."/>
            <person name="Katz L.S."/>
            <person name="Carleton-Romer H.A."/>
            <person name="Stroika S."/>
            <person name="Kucerova Z."/>
            <person name="Roache K.F."/>
            <person name="Sabol A.L."/>
            <person name="Besser J."/>
            <person name="Gerner-Smidt P."/>
        </authorList>
    </citation>
    <scope>NUCLEOTIDE SEQUENCE</scope>
    <source>
        <strain evidence="2">PNUSAS063856</strain>
    </source>
</reference>
<protein>
    <submittedName>
        <fullName evidence="2">Exodeoxyribonuclease</fullName>
    </submittedName>
</protein>